<comment type="subcellular location">
    <subcellularLocation>
        <location evidence="1">Endoplasmic reticulum membrane</location>
        <topology evidence="1">Single-pass membrane protein</topology>
    </subcellularLocation>
</comment>
<dbReference type="PANTHER" id="PTHR23284">
    <property type="entry name" value="PROLACTIN REGULATORY ELEMENT BINDING PROTEIN"/>
    <property type="match status" value="1"/>
</dbReference>
<dbReference type="GO" id="GO:0006888">
    <property type="term" value="P:endoplasmic reticulum to Golgi vesicle-mediated transport"/>
    <property type="evidence" value="ECO:0007669"/>
    <property type="project" value="TreeGrafter"/>
</dbReference>
<protein>
    <submittedName>
        <fullName evidence="14">Uncharacterized protein</fullName>
    </submittedName>
</protein>
<evidence type="ECO:0000256" key="8">
    <source>
        <dbReference type="ARBA" id="ARBA00022927"/>
    </source>
</evidence>
<feature type="repeat" description="WD" evidence="11">
    <location>
        <begin position="173"/>
        <end position="188"/>
    </location>
</feature>
<evidence type="ECO:0000256" key="12">
    <source>
        <dbReference type="SAM" id="Phobius"/>
    </source>
</evidence>
<proteinExistence type="predicted"/>
<dbReference type="Proteomes" id="UP000887574">
    <property type="component" value="Unplaced"/>
</dbReference>
<evidence type="ECO:0000256" key="9">
    <source>
        <dbReference type="ARBA" id="ARBA00022989"/>
    </source>
</evidence>
<evidence type="ECO:0000256" key="1">
    <source>
        <dbReference type="ARBA" id="ARBA00004389"/>
    </source>
</evidence>
<organism evidence="13 14">
    <name type="scientific">Ditylenchus dipsaci</name>
    <dbReference type="NCBI Taxonomy" id="166011"/>
    <lineage>
        <taxon>Eukaryota</taxon>
        <taxon>Metazoa</taxon>
        <taxon>Ecdysozoa</taxon>
        <taxon>Nematoda</taxon>
        <taxon>Chromadorea</taxon>
        <taxon>Rhabditida</taxon>
        <taxon>Tylenchina</taxon>
        <taxon>Tylenchomorpha</taxon>
        <taxon>Sphaerularioidea</taxon>
        <taxon>Anguinidae</taxon>
        <taxon>Anguininae</taxon>
        <taxon>Ditylenchus</taxon>
    </lineage>
</organism>
<keyword evidence="8" id="KW-0653">Protein transport</keyword>
<dbReference type="InterPro" id="IPR019775">
    <property type="entry name" value="WD40_repeat_CS"/>
</dbReference>
<name>A0A915DNI3_9BILA</name>
<keyword evidence="10 12" id="KW-0472">Membrane</keyword>
<dbReference type="GO" id="GO:0005789">
    <property type="term" value="C:endoplasmic reticulum membrane"/>
    <property type="evidence" value="ECO:0007669"/>
    <property type="project" value="UniProtKB-SubCell"/>
</dbReference>
<dbReference type="WBParaSite" id="jg21459">
    <property type="protein sequence ID" value="jg21459"/>
    <property type="gene ID" value="jg21459"/>
</dbReference>
<evidence type="ECO:0000313" key="14">
    <source>
        <dbReference type="WBParaSite" id="jg21459"/>
    </source>
</evidence>
<dbReference type="GO" id="GO:0003400">
    <property type="term" value="P:regulation of COPII vesicle coating"/>
    <property type="evidence" value="ECO:0007669"/>
    <property type="project" value="TreeGrafter"/>
</dbReference>
<keyword evidence="6" id="KW-0256">Endoplasmic reticulum</keyword>
<evidence type="ECO:0000256" key="7">
    <source>
        <dbReference type="ARBA" id="ARBA00022892"/>
    </source>
</evidence>
<dbReference type="GO" id="GO:0005085">
    <property type="term" value="F:guanyl-nucleotide exchange factor activity"/>
    <property type="evidence" value="ECO:0007669"/>
    <property type="project" value="InterPro"/>
</dbReference>
<dbReference type="InterPro" id="IPR045260">
    <property type="entry name" value="Sec12-like"/>
</dbReference>
<keyword evidence="3 11" id="KW-0853">WD repeat</keyword>
<evidence type="ECO:0000256" key="10">
    <source>
        <dbReference type="ARBA" id="ARBA00023136"/>
    </source>
</evidence>
<dbReference type="SUPFAM" id="SSF50978">
    <property type="entry name" value="WD40 repeat-like"/>
    <property type="match status" value="1"/>
</dbReference>
<dbReference type="AlphaFoldDB" id="A0A915DNI3"/>
<dbReference type="Pfam" id="PF00400">
    <property type="entry name" value="WD40"/>
    <property type="match status" value="1"/>
</dbReference>
<keyword evidence="2" id="KW-0813">Transport</keyword>
<keyword evidence="9 12" id="KW-1133">Transmembrane helix</keyword>
<evidence type="ECO:0000256" key="6">
    <source>
        <dbReference type="ARBA" id="ARBA00022824"/>
    </source>
</evidence>
<dbReference type="SMART" id="SM00320">
    <property type="entry name" value="WD40"/>
    <property type="match status" value="4"/>
</dbReference>
<evidence type="ECO:0000313" key="13">
    <source>
        <dbReference type="Proteomes" id="UP000887574"/>
    </source>
</evidence>
<keyword evidence="4 12" id="KW-0812">Transmembrane</keyword>
<evidence type="ECO:0000256" key="5">
    <source>
        <dbReference type="ARBA" id="ARBA00022737"/>
    </source>
</evidence>
<keyword evidence="7" id="KW-0931">ER-Golgi transport</keyword>
<reference evidence="14" key="1">
    <citation type="submission" date="2022-11" db="UniProtKB">
        <authorList>
            <consortium name="WormBaseParasite"/>
        </authorList>
    </citation>
    <scope>IDENTIFICATION</scope>
</reference>
<feature type="transmembrane region" description="Helical" evidence="12">
    <location>
        <begin position="450"/>
        <end position="470"/>
    </location>
</feature>
<dbReference type="PROSITE" id="PS50082">
    <property type="entry name" value="WD_REPEATS_2"/>
    <property type="match status" value="1"/>
</dbReference>
<evidence type="ECO:0000256" key="3">
    <source>
        <dbReference type="ARBA" id="ARBA00022574"/>
    </source>
</evidence>
<dbReference type="GO" id="GO:0015031">
    <property type="term" value="P:protein transport"/>
    <property type="evidence" value="ECO:0007669"/>
    <property type="project" value="UniProtKB-KW"/>
</dbReference>
<accession>A0A915DNI3</accession>
<dbReference type="InterPro" id="IPR001680">
    <property type="entry name" value="WD40_rpt"/>
</dbReference>
<dbReference type="PANTHER" id="PTHR23284:SF0">
    <property type="entry name" value="PROLACTIN REGULATORY ELEMENT-BINDING PROTEIN"/>
    <property type="match status" value="1"/>
</dbReference>
<keyword evidence="5" id="KW-0677">Repeat</keyword>
<dbReference type="InterPro" id="IPR015943">
    <property type="entry name" value="WD40/YVTN_repeat-like_dom_sf"/>
</dbReference>
<keyword evidence="13" id="KW-1185">Reference proteome</keyword>
<dbReference type="InterPro" id="IPR036322">
    <property type="entry name" value="WD40_repeat_dom_sf"/>
</dbReference>
<evidence type="ECO:0000256" key="11">
    <source>
        <dbReference type="PROSITE-ProRule" id="PRU00221"/>
    </source>
</evidence>
<dbReference type="PROSITE" id="PS00678">
    <property type="entry name" value="WD_REPEATS_1"/>
    <property type="match status" value="1"/>
</dbReference>
<evidence type="ECO:0000256" key="4">
    <source>
        <dbReference type="ARBA" id="ARBA00022692"/>
    </source>
</evidence>
<sequence length="471" mass="52285">MGSFNSKAKPTVIAQCHIPPYSIKAIGSRHFLLAGGGGAARTGVKNEIDLYLLTYNNQLLGSTSAQDKAQLILQAKQTGLIDTTIYSNMNMDVIALDTAEQGRYLIAAGQDEYCSLYQVNGFSMNNTITDDNNNDATLSFDFQSICRLKTDDSSKDPYQKCVKLYFFKNTLWMATGGSDGTVRLWNVSWLFQEKVKTLQLTVENSNQQVQEIKEPPEMEINTGSELVDDLDVSCCGSVLAAIRSKQTSFYDTSDATLLMVLKNIQELGDAFKIRSLKFLPLDKTGKNAIFIVAYNQRVRTSKEISYLALWAYSKQDKACHLISLKKACNETISCLASSECGNYTCIGTMSGSVAIYDTHNLKCPLYWQAQAHSSFVTSVEFLPQRSYDFSYGRIQQEPSSNKKESTKCFLPGVCASSRASVMSLSVDMTVQLHSIEYPSLSQFSGTTTGVLLKLAVWSLVLYLVLWLLFVH</sequence>
<dbReference type="Gene3D" id="2.130.10.10">
    <property type="entry name" value="YVTN repeat-like/Quinoprotein amine dehydrogenase"/>
    <property type="match status" value="1"/>
</dbReference>
<evidence type="ECO:0000256" key="2">
    <source>
        <dbReference type="ARBA" id="ARBA00022448"/>
    </source>
</evidence>